<evidence type="ECO:0000313" key="1">
    <source>
        <dbReference type="EMBL" id="UUV22235.1"/>
    </source>
</evidence>
<dbReference type="Proteomes" id="UP001317001">
    <property type="component" value="Chromosome"/>
</dbReference>
<reference evidence="1 2" key="1">
    <citation type="submission" date="2022-08" db="EMBL/GenBank/DDBJ databases">
        <title>Myroides zhujiangensis sp. nov., a novel bacterium isolated from sediment in the Pearl River Estuary.</title>
        <authorList>
            <person name="Cui L."/>
        </authorList>
    </citation>
    <scope>NUCLEOTIDE SEQUENCE [LARGE SCALE GENOMIC DNA]</scope>
    <source>
        <strain evidence="1 2">SCSIO 72103</strain>
    </source>
</reference>
<gene>
    <name evidence="1" type="ORF">NPX36_04145</name>
</gene>
<protein>
    <submittedName>
        <fullName evidence="1">Uncharacterized protein</fullName>
    </submittedName>
</protein>
<proteinExistence type="predicted"/>
<name>A0ABY5NUG3_9FLAO</name>
<sequence>MFLSIFAVSCEKDEVTTEDSVVNETNLQSKSFAEIDYDIAFNNVIGFTDADTNEFHQLTPHQLVNYWRTALDIEAAMEFTDFTIEETDSRAFFLRTISTNGEQNIKINLTYKGGGIFEIGGKTCSCKSKACASSPGCQSMANDDGSNCYCSSCSLPFGATRDCEKNSSTTSEYTFNQFL</sequence>
<dbReference type="RefSeq" id="WP_257500152.1">
    <property type="nucleotide sequence ID" value="NZ_CP102382.1"/>
</dbReference>
<evidence type="ECO:0000313" key="2">
    <source>
        <dbReference type="Proteomes" id="UP001317001"/>
    </source>
</evidence>
<keyword evidence="2" id="KW-1185">Reference proteome</keyword>
<organism evidence="1 2">
    <name type="scientific">Paenimyroides aestuarii</name>
    <dbReference type="NCBI Taxonomy" id="2968490"/>
    <lineage>
        <taxon>Bacteria</taxon>
        <taxon>Pseudomonadati</taxon>
        <taxon>Bacteroidota</taxon>
        <taxon>Flavobacteriia</taxon>
        <taxon>Flavobacteriales</taxon>
        <taxon>Flavobacteriaceae</taxon>
        <taxon>Paenimyroides</taxon>
    </lineage>
</organism>
<accession>A0ABY5NUG3</accession>
<dbReference type="EMBL" id="CP102382">
    <property type="protein sequence ID" value="UUV22235.1"/>
    <property type="molecule type" value="Genomic_DNA"/>
</dbReference>